<dbReference type="PANTHER" id="PTHR11017:SF570">
    <property type="entry name" value="DISEASE RESISTANCE PROTEIN (TIR-NBS CLASS)-RELATED"/>
    <property type="match status" value="1"/>
</dbReference>
<feature type="domain" description="TIR" evidence="4">
    <location>
        <begin position="18"/>
        <end position="185"/>
    </location>
</feature>
<evidence type="ECO:0000313" key="6">
    <source>
        <dbReference type="Proteomes" id="UP001341840"/>
    </source>
</evidence>
<dbReference type="SUPFAM" id="SSF46785">
    <property type="entry name" value="Winged helix' DNA-binding domain"/>
    <property type="match status" value="1"/>
</dbReference>
<dbReference type="Pfam" id="PF23282">
    <property type="entry name" value="WHD_ROQ1"/>
    <property type="match status" value="1"/>
</dbReference>
<dbReference type="SMART" id="SM00382">
    <property type="entry name" value="AAA"/>
    <property type="match status" value="1"/>
</dbReference>
<dbReference type="InterPro" id="IPR058192">
    <property type="entry name" value="WHD_ROQ1-like"/>
</dbReference>
<dbReference type="InterPro" id="IPR032675">
    <property type="entry name" value="LRR_dom_sf"/>
</dbReference>
<keyword evidence="2" id="KW-0677">Repeat</keyword>
<evidence type="ECO:0000256" key="3">
    <source>
        <dbReference type="ARBA" id="ARBA00022821"/>
    </source>
</evidence>
<accession>A0ABU6T4M7</accession>
<dbReference type="Gene3D" id="1.10.8.430">
    <property type="entry name" value="Helical domain of apoptotic protease-activating factors"/>
    <property type="match status" value="1"/>
</dbReference>
<dbReference type="Pfam" id="PF01582">
    <property type="entry name" value="TIR"/>
    <property type="match status" value="1"/>
</dbReference>
<name>A0ABU6T4M7_9FABA</name>
<sequence length="722" mass="83156">MDLQSPFSSFSSSFTYKWKYDVFLSFRGQDTGHSFTRDLYRALCDKGILPFFDDDEFQRKEVKPIIEESRIAIVVLSPNYAASSSCLDELANIIDCIKRKNRLVLPIFYDVDPSDVRHQRNSIAIAMAEHEERLKDNMGKVHKWKEALHQVANLSGYQFKPGNGYEYMFIEDIVENIWKKIRIARLHIADYPVGLESQVSKVTSLLEIDSTDEVHMVGIYGIGGIGKSTLARAIYNLIADYFEDVCFLQNVRETSISHGLVHLQSILLNDIVGDRNIKIANVHEGISQIRQRLYRRKVLLILDDVDRREQLQFIAGKPDWFGPGSRVIITTRDKHLLRYHDVEKRYEVKGLNMKESMDLLTWHAFKSDTVSPGYSDILRRAATYARGLPLALEVIGSNVYVASLEESESMMDKYERIPDINIQNVLQISFDALEKDEKKVFLDISCCFKGYKLMEIKDMLLARYGRHMDYHIRILGDKSLIHINQNYEVGMHDLIEQMGKEIVRQEQLSSPGKLSRLWLYEDIVHVLENNQGTSAIEIMHLKFPLTEEEENEEPPRIQRNKDFEVIWDGEAFRRMKNIEILIIKNGCFSTPPSYLPNSLRVLEWWKYPSEYLPAGFHPKKLSILKLPKNILSLQLDSFSKKFVALRVLIFDYSKSLTELPDVSGIPNLQELSLRGCENLISVHPSVGLLNKLEVLNASSCYNLRSLPPINLPSLQILRLSGC</sequence>
<evidence type="ECO:0000256" key="1">
    <source>
        <dbReference type="ARBA" id="ARBA00022614"/>
    </source>
</evidence>
<dbReference type="PROSITE" id="PS50104">
    <property type="entry name" value="TIR"/>
    <property type="match status" value="1"/>
</dbReference>
<keyword evidence="6" id="KW-1185">Reference proteome</keyword>
<dbReference type="PRINTS" id="PR00364">
    <property type="entry name" value="DISEASERSIST"/>
</dbReference>
<dbReference type="InterPro" id="IPR036390">
    <property type="entry name" value="WH_DNA-bd_sf"/>
</dbReference>
<reference evidence="5 6" key="1">
    <citation type="journal article" date="2023" name="Plants (Basel)">
        <title>Bridging the Gap: Combining Genomics and Transcriptomics Approaches to Understand Stylosanthes scabra, an Orphan Legume from the Brazilian Caatinga.</title>
        <authorList>
            <person name="Ferreira-Neto J.R.C."/>
            <person name="da Silva M.D."/>
            <person name="Binneck E."/>
            <person name="de Melo N.F."/>
            <person name="da Silva R.H."/>
            <person name="de Melo A.L.T.M."/>
            <person name="Pandolfi V."/>
            <person name="Bustamante F.O."/>
            <person name="Brasileiro-Vidal A.C."/>
            <person name="Benko-Iseppon A.M."/>
        </authorList>
    </citation>
    <scope>NUCLEOTIDE SEQUENCE [LARGE SCALE GENOMIC DNA]</scope>
    <source>
        <tissue evidence="5">Leaves</tissue>
    </source>
</reference>
<dbReference type="Gene3D" id="3.40.50.300">
    <property type="entry name" value="P-loop containing nucleotide triphosphate hydrolases"/>
    <property type="match status" value="1"/>
</dbReference>
<comment type="caution">
    <text evidence="5">The sequence shown here is derived from an EMBL/GenBank/DDBJ whole genome shotgun (WGS) entry which is preliminary data.</text>
</comment>
<dbReference type="Pfam" id="PF00931">
    <property type="entry name" value="NB-ARC"/>
    <property type="match status" value="1"/>
</dbReference>
<dbReference type="PANTHER" id="PTHR11017">
    <property type="entry name" value="LEUCINE-RICH REPEAT-CONTAINING PROTEIN"/>
    <property type="match status" value="1"/>
</dbReference>
<dbReference type="Gene3D" id="3.80.10.10">
    <property type="entry name" value="Ribonuclease Inhibitor"/>
    <property type="match status" value="1"/>
</dbReference>
<dbReference type="Proteomes" id="UP001341840">
    <property type="component" value="Unassembled WGS sequence"/>
</dbReference>
<evidence type="ECO:0000256" key="2">
    <source>
        <dbReference type="ARBA" id="ARBA00022737"/>
    </source>
</evidence>
<gene>
    <name evidence="5" type="ORF">PIB30_004292</name>
</gene>
<dbReference type="InterPro" id="IPR044974">
    <property type="entry name" value="Disease_R_plants"/>
</dbReference>
<proteinExistence type="predicted"/>
<dbReference type="InterPro" id="IPR035897">
    <property type="entry name" value="Toll_tir_struct_dom_sf"/>
</dbReference>
<dbReference type="InterPro" id="IPR027417">
    <property type="entry name" value="P-loop_NTPase"/>
</dbReference>
<dbReference type="SUPFAM" id="SSF52200">
    <property type="entry name" value="Toll/Interleukin receptor TIR domain"/>
    <property type="match status" value="1"/>
</dbReference>
<dbReference type="InterPro" id="IPR002182">
    <property type="entry name" value="NB-ARC"/>
</dbReference>
<dbReference type="InterPro" id="IPR042197">
    <property type="entry name" value="Apaf_helical"/>
</dbReference>
<dbReference type="SUPFAM" id="SSF52540">
    <property type="entry name" value="P-loop containing nucleoside triphosphate hydrolases"/>
    <property type="match status" value="1"/>
</dbReference>
<protein>
    <recommendedName>
        <fullName evidence="4">TIR domain-containing protein</fullName>
    </recommendedName>
</protein>
<dbReference type="InterPro" id="IPR003593">
    <property type="entry name" value="AAA+_ATPase"/>
</dbReference>
<dbReference type="SMART" id="SM00255">
    <property type="entry name" value="TIR"/>
    <property type="match status" value="1"/>
</dbReference>
<evidence type="ECO:0000259" key="4">
    <source>
        <dbReference type="PROSITE" id="PS50104"/>
    </source>
</evidence>
<keyword evidence="3" id="KW-0611">Plant defense</keyword>
<dbReference type="SUPFAM" id="SSF52058">
    <property type="entry name" value="L domain-like"/>
    <property type="match status" value="1"/>
</dbReference>
<dbReference type="EMBL" id="JASCZI010090629">
    <property type="protein sequence ID" value="MED6143201.1"/>
    <property type="molecule type" value="Genomic_DNA"/>
</dbReference>
<keyword evidence="1" id="KW-0433">Leucine-rich repeat</keyword>
<dbReference type="Gene3D" id="3.40.50.10140">
    <property type="entry name" value="Toll/interleukin-1 receptor homology (TIR) domain"/>
    <property type="match status" value="1"/>
</dbReference>
<dbReference type="InterPro" id="IPR000157">
    <property type="entry name" value="TIR_dom"/>
</dbReference>
<organism evidence="5 6">
    <name type="scientific">Stylosanthes scabra</name>
    <dbReference type="NCBI Taxonomy" id="79078"/>
    <lineage>
        <taxon>Eukaryota</taxon>
        <taxon>Viridiplantae</taxon>
        <taxon>Streptophyta</taxon>
        <taxon>Embryophyta</taxon>
        <taxon>Tracheophyta</taxon>
        <taxon>Spermatophyta</taxon>
        <taxon>Magnoliopsida</taxon>
        <taxon>eudicotyledons</taxon>
        <taxon>Gunneridae</taxon>
        <taxon>Pentapetalae</taxon>
        <taxon>rosids</taxon>
        <taxon>fabids</taxon>
        <taxon>Fabales</taxon>
        <taxon>Fabaceae</taxon>
        <taxon>Papilionoideae</taxon>
        <taxon>50 kb inversion clade</taxon>
        <taxon>dalbergioids sensu lato</taxon>
        <taxon>Dalbergieae</taxon>
        <taxon>Pterocarpus clade</taxon>
        <taxon>Stylosanthes</taxon>
    </lineage>
</organism>
<evidence type="ECO:0000313" key="5">
    <source>
        <dbReference type="EMBL" id="MED6143201.1"/>
    </source>
</evidence>